<dbReference type="RefSeq" id="WP_160366543.1">
    <property type="nucleotide sequence ID" value="NZ_JACEIB010000007.1"/>
</dbReference>
<evidence type="ECO:0000259" key="4">
    <source>
        <dbReference type="PROSITE" id="PS50043"/>
    </source>
</evidence>
<name>A0A838L9G3_9SPHN</name>
<dbReference type="PROSITE" id="PS50043">
    <property type="entry name" value="HTH_LUXR_2"/>
    <property type="match status" value="1"/>
</dbReference>
<dbReference type="InterPro" id="IPR058245">
    <property type="entry name" value="NreC/VraR/RcsB-like_REC"/>
</dbReference>
<sequence length="215" mass="22687">MSGSRLLLADDHPLIREGLALAARVAMPELTIDSVGSIAEAEAAIARHKGYRLALLDLMLPDARGFSGFLRLQHALGEVPIVIVSAKQQPELIEAARALGAAGYLSKAQPLDETLGSLRSVLAGKTVFPPVNARVQADVGDARARIADLSGAQLRVLMALADGRLNKQIAGDLGVTEATIKAHLTAIFRKLGVNNRTQAILAIQPLLAEQADEAQ</sequence>
<dbReference type="Proteomes" id="UP000570166">
    <property type="component" value="Unassembled WGS sequence"/>
</dbReference>
<dbReference type="AlphaFoldDB" id="A0A838L9G3"/>
<dbReference type="GO" id="GO:0003677">
    <property type="term" value="F:DNA binding"/>
    <property type="evidence" value="ECO:0007669"/>
    <property type="project" value="UniProtKB-KW"/>
</dbReference>
<dbReference type="CDD" id="cd06170">
    <property type="entry name" value="LuxR_C_like"/>
    <property type="match status" value="1"/>
</dbReference>
<dbReference type="PROSITE" id="PS50110">
    <property type="entry name" value="RESPONSE_REGULATORY"/>
    <property type="match status" value="1"/>
</dbReference>
<evidence type="ECO:0000256" key="1">
    <source>
        <dbReference type="ARBA" id="ARBA00022553"/>
    </source>
</evidence>
<evidence type="ECO:0000256" key="2">
    <source>
        <dbReference type="ARBA" id="ARBA00023125"/>
    </source>
</evidence>
<dbReference type="PRINTS" id="PR00038">
    <property type="entry name" value="HTHLUXR"/>
</dbReference>
<evidence type="ECO:0000313" key="6">
    <source>
        <dbReference type="EMBL" id="MBA2934766.1"/>
    </source>
</evidence>
<evidence type="ECO:0000259" key="5">
    <source>
        <dbReference type="PROSITE" id="PS50110"/>
    </source>
</evidence>
<evidence type="ECO:0000256" key="3">
    <source>
        <dbReference type="PROSITE-ProRule" id="PRU00169"/>
    </source>
</evidence>
<dbReference type="InterPro" id="IPR000792">
    <property type="entry name" value="Tscrpt_reg_LuxR_C"/>
</dbReference>
<dbReference type="GO" id="GO:0000160">
    <property type="term" value="P:phosphorelay signal transduction system"/>
    <property type="evidence" value="ECO:0007669"/>
    <property type="project" value="InterPro"/>
</dbReference>
<dbReference type="SMART" id="SM00421">
    <property type="entry name" value="HTH_LUXR"/>
    <property type="match status" value="1"/>
</dbReference>
<dbReference type="Pfam" id="PF00196">
    <property type="entry name" value="GerE"/>
    <property type="match status" value="1"/>
</dbReference>
<keyword evidence="7" id="KW-1185">Reference proteome</keyword>
<dbReference type="SMART" id="SM00448">
    <property type="entry name" value="REC"/>
    <property type="match status" value="1"/>
</dbReference>
<reference evidence="6 7" key="1">
    <citation type="submission" date="2020-07" db="EMBL/GenBank/DDBJ databases">
        <authorList>
            <person name="Sun Q."/>
        </authorList>
    </citation>
    <scope>NUCLEOTIDE SEQUENCE [LARGE SCALE GENOMIC DNA]</scope>
    <source>
        <strain evidence="6 7">CGMCC 1.13654</strain>
    </source>
</reference>
<feature type="domain" description="HTH luxR-type" evidence="4">
    <location>
        <begin position="142"/>
        <end position="207"/>
    </location>
</feature>
<dbReference type="SUPFAM" id="SSF52172">
    <property type="entry name" value="CheY-like"/>
    <property type="match status" value="1"/>
</dbReference>
<dbReference type="EMBL" id="JACEIB010000007">
    <property type="protein sequence ID" value="MBA2934766.1"/>
    <property type="molecule type" value="Genomic_DNA"/>
</dbReference>
<gene>
    <name evidence="6" type="ORF">HZF05_11725</name>
</gene>
<dbReference type="PANTHER" id="PTHR45566">
    <property type="entry name" value="HTH-TYPE TRANSCRIPTIONAL REGULATOR YHJB-RELATED"/>
    <property type="match status" value="1"/>
</dbReference>
<dbReference type="InterPro" id="IPR001789">
    <property type="entry name" value="Sig_transdc_resp-reg_receiver"/>
</dbReference>
<accession>A0A838L9G3</accession>
<dbReference type="PROSITE" id="PS00622">
    <property type="entry name" value="HTH_LUXR_1"/>
    <property type="match status" value="1"/>
</dbReference>
<protein>
    <submittedName>
        <fullName evidence="6">Response regulator transcription factor</fullName>
    </submittedName>
</protein>
<dbReference type="PANTHER" id="PTHR45566:SF1">
    <property type="entry name" value="HTH-TYPE TRANSCRIPTIONAL REGULATOR YHJB-RELATED"/>
    <property type="match status" value="1"/>
</dbReference>
<dbReference type="InterPro" id="IPR051015">
    <property type="entry name" value="EvgA-like"/>
</dbReference>
<dbReference type="InterPro" id="IPR016032">
    <property type="entry name" value="Sig_transdc_resp-reg_C-effctor"/>
</dbReference>
<feature type="modified residue" description="4-aspartylphosphate" evidence="3">
    <location>
        <position position="57"/>
    </location>
</feature>
<feature type="domain" description="Response regulatory" evidence="5">
    <location>
        <begin position="5"/>
        <end position="122"/>
    </location>
</feature>
<keyword evidence="1 3" id="KW-0597">Phosphoprotein</keyword>
<evidence type="ECO:0000313" key="7">
    <source>
        <dbReference type="Proteomes" id="UP000570166"/>
    </source>
</evidence>
<proteinExistence type="predicted"/>
<dbReference type="Gene3D" id="3.40.50.2300">
    <property type="match status" value="1"/>
</dbReference>
<dbReference type="GO" id="GO:0006355">
    <property type="term" value="P:regulation of DNA-templated transcription"/>
    <property type="evidence" value="ECO:0007669"/>
    <property type="project" value="InterPro"/>
</dbReference>
<organism evidence="6 7">
    <name type="scientific">Sphingomonas chungangi</name>
    <dbReference type="NCBI Taxonomy" id="2683589"/>
    <lineage>
        <taxon>Bacteria</taxon>
        <taxon>Pseudomonadati</taxon>
        <taxon>Pseudomonadota</taxon>
        <taxon>Alphaproteobacteria</taxon>
        <taxon>Sphingomonadales</taxon>
        <taxon>Sphingomonadaceae</taxon>
        <taxon>Sphingomonas</taxon>
    </lineage>
</organism>
<dbReference type="Pfam" id="PF00072">
    <property type="entry name" value="Response_reg"/>
    <property type="match status" value="1"/>
</dbReference>
<keyword evidence="2" id="KW-0238">DNA-binding</keyword>
<dbReference type="SUPFAM" id="SSF46894">
    <property type="entry name" value="C-terminal effector domain of the bipartite response regulators"/>
    <property type="match status" value="1"/>
</dbReference>
<dbReference type="CDD" id="cd17535">
    <property type="entry name" value="REC_NarL-like"/>
    <property type="match status" value="1"/>
</dbReference>
<comment type="caution">
    <text evidence="6">The sequence shown here is derived from an EMBL/GenBank/DDBJ whole genome shotgun (WGS) entry which is preliminary data.</text>
</comment>
<dbReference type="InterPro" id="IPR011006">
    <property type="entry name" value="CheY-like_superfamily"/>
</dbReference>